<evidence type="ECO:0000256" key="2">
    <source>
        <dbReference type="ARBA" id="ARBA00023002"/>
    </source>
</evidence>
<dbReference type="NCBIfam" id="NF007479">
    <property type="entry name" value="PRK10069.1"/>
    <property type="match status" value="1"/>
</dbReference>
<dbReference type="Pfam" id="PF00866">
    <property type="entry name" value="Ring_hydroxyl_B"/>
    <property type="match status" value="1"/>
</dbReference>
<dbReference type="PANTHER" id="PTHR41534:SF2">
    <property type="entry name" value="3-PHENYLPROPIONATE_CINNAMIC ACID DIOXYGENASE SUBUNIT BETA"/>
    <property type="match status" value="1"/>
</dbReference>
<dbReference type="SUPFAM" id="SSF54427">
    <property type="entry name" value="NTF2-like"/>
    <property type="match status" value="1"/>
</dbReference>
<organism evidence="3 4">
    <name type="scientific">Niallia endozanthoxylica</name>
    <dbReference type="NCBI Taxonomy" id="2036016"/>
    <lineage>
        <taxon>Bacteria</taxon>
        <taxon>Bacillati</taxon>
        <taxon>Bacillota</taxon>
        <taxon>Bacilli</taxon>
        <taxon>Bacillales</taxon>
        <taxon>Bacillaceae</taxon>
        <taxon>Niallia</taxon>
    </lineage>
</organism>
<dbReference type="GO" id="GO:0019380">
    <property type="term" value="P:3-phenylpropionate catabolic process"/>
    <property type="evidence" value="ECO:0007669"/>
    <property type="project" value="TreeGrafter"/>
</dbReference>
<dbReference type="EC" id="1.14.12.19" evidence="3"/>
<dbReference type="Proteomes" id="UP000326671">
    <property type="component" value="Unassembled WGS sequence"/>
</dbReference>
<reference evidence="3 4" key="1">
    <citation type="submission" date="2019-09" db="EMBL/GenBank/DDBJ databases">
        <title>Whole genome sequences of isolates from the Mars Exploration Rovers.</title>
        <authorList>
            <person name="Seuylemezian A."/>
            <person name="Vaishampayan P."/>
        </authorList>
    </citation>
    <scope>NUCLEOTIDE SEQUENCE [LARGE SCALE GENOMIC DNA]</scope>
    <source>
        <strain evidence="3 4">MER_TA_151</strain>
    </source>
</reference>
<accession>A0A5J5I086</accession>
<dbReference type="PANTHER" id="PTHR41534">
    <property type="entry name" value="BLR3401 PROTEIN"/>
    <property type="match status" value="1"/>
</dbReference>
<proteinExistence type="inferred from homology"/>
<dbReference type="CDD" id="cd00667">
    <property type="entry name" value="ring_hydroxylating_dioxygenases_beta"/>
    <property type="match status" value="1"/>
</dbReference>
<dbReference type="Gene3D" id="3.10.450.50">
    <property type="match status" value="1"/>
</dbReference>
<evidence type="ECO:0000313" key="3">
    <source>
        <dbReference type="EMBL" id="KAA9027021.1"/>
    </source>
</evidence>
<dbReference type="InterPro" id="IPR032710">
    <property type="entry name" value="NTF2-like_dom_sf"/>
</dbReference>
<evidence type="ECO:0000313" key="4">
    <source>
        <dbReference type="Proteomes" id="UP000326671"/>
    </source>
</evidence>
<dbReference type="GO" id="GO:0008695">
    <property type="term" value="F:3-phenylpropionate dioxygenase activity"/>
    <property type="evidence" value="ECO:0007669"/>
    <property type="project" value="UniProtKB-EC"/>
</dbReference>
<sequence>MEVQEIKLNMDLLYDITNLLNKEARLLDSRKYEDWLELLTDDIVYRMPVRVTRESKDLTGKDDAMTYFEESKKSLTTRVRRFGTTSAWAEDPPLHTRHFVSNIVLEPGLKNNEINVNSYFLTKRSRGTDHQAEEIFGERIDVLRKVDGEWKIASRCIYPDQSILTVMNLTTFL</sequence>
<comment type="similarity">
    <text evidence="1">Belongs to the bacterial ring-hydroxylating dioxygenase beta subunit family.</text>
</comment>
<dbReference type="OrthoDB" id="7446267at2"/>
<name>A0A5J5I086_9BACI</name>
<keyword evidence="3" id="KW-0223">Dioxygenase</keyword>
<protein>
    <submittedName>
        <fullName evidence="3">3-phenylpropionate/cinnamic acid dioxygenase subunit beta</fullName>
        <ecNumber evidence="3">1.14.12.19</ecNumber>
    </submittedName>
</protein>
<gene>
    <name evidence="3" type="ORF">F4V44_06815</name>
</gene>
<dbReference type="RefSeq" id="WP_150439249.1">
    <property type="nucleotide sequence ID" value="NZ_VYKL01000014.1"/>
</dbReference>
<dbReference type="AlphaFoldDB" id="A0A5J5I086"/>
<dbReference type="InterPro" id="IPR000391">
    <property type="entry name" value="Rng_hydr_dOase-bsu"/>
</dbReference>
<keyword evidence="4" id="KW-1185">Reference proteome</keyword>
<keyword evidence="2 3" id="KW-0560">Oxidoreductase</keyword>
<evidence type="ECO:0000256" key="1">
    <source>
        <dbReference type="ARBA" id="ARBA00009570"/>
    </source>
</evidence>
<comment type="caution">
    <text evidence="3">The sequence shown here is derived from an EMBL/GenBank/DDBJ whole genome shotgun (WGS) entry which is preliminary data.</text>
</comment>
<dbReference type="EMBL" id="VYKL01000014">
    <property type="protein sequence ID" value="KAA9027021.1"/>
    <property type="molecule type" value="Genomic_DNA"/>
</dbReference>